<organism evidence="1 2">
    <name type="scientific">Nemania bipapillata</name>
    <dbReference type="NCBI Taxonomy" id="110536"/>
    <lineage>
        <taxon>Eukaryota</taxon>
        <taxon>Fungi</taxon>
        <taxon>Dikarya</taxon>
        <taxon>Ascomycota</taxon>
        <taxon>Pezizomycotina</taxon>
        <taxon>Sordariomycetes</taxon>
        <taxon>Xylariomycetidae</taxon>
        <taxon>Xylariales</taxon>
        <taxon>Xylariaceae</taxon>
        <taxon>Nemania</taxon>
    </lineage>
</organism>
<reference evidence="1" key="1">
    <citation type="submission" date="2022-11" db="EMBL/GenBank/DDBJ databases">
        <title>Genome Sequence of Nemania bipapillata.</title>
        <authorList>
            <person name="Buettner E."/>
        </authorList>
    </citation>
    <scope>NUCLEOTIDE SEQUENCE</scope>
    <source>
        <strain evidence="1">CP14</strain>
    </source>
</reference>
<sequence length="203" mass="22451">MDEKGKAVADATASDDAVAAKDLVVKAKIEDEGSDNGAAQELTAESTKETEVQEPINNNNNNNEALDEDNAQAPEDNAQAPEDNAQAPEDNAQAPEDNAQAPEDNAQAPEERFPCDHCSKVFDKKRTLSTHKLDRHVGTQCRWPECGYTTNNEVHLLNHLREHQRIAVGQGFDKKTCPWPGCEKVYSRSDSVQRCFKRHNARA</sequence>
<gene>
    <name evidence="1" type="ORF">ONZ43_g6112</name>
</gene>
<proteinExistence type="predicted"/>
<evidence type="ECO:0000313" key="1">
    <source>
        <dbReference type="EMBL" id="KAJ8109518.1"/>
    </source>
</evidence>
<comment type="caution">
    <text evidence="1">The sequence shown here is derived from an EMBL/GenBank/DDBJ whole genome shotgun (WGS) entry which is preliminary data.</text>
</comment>
<accession>A0ACC2I3Q4</accession>
<evidence type="ECO:0000313" key="2">
    <source>
        <dbReference type="Proteomes" id="UP001153334"/>
    </source>
</evidence>
<protein>
    <submittedName>
        <fullName evidence="1">Uncharacterized protein</fullName>
    </submittedName>
</protein>
<keyword evidence="2" id="KW-1185">Reference proteome</keyword>
<dbReference type="Proteomes" id="UP001153334">
    <property type="component" value="Unassembled WGS sequence"/>
</dbReference>
<name>A0ACC2I3Q4_9PEZI</name>
<dbReference type="EMBL" id="JAPESX010002075">
    <property type="protein sequence ID" value="KAJ8109518.1"/>
    <property type="molecule type" value="Genomic_DNA"/>
</dbReference>